<dbReference type="AlphaFoldDB" id="A0A1F7GTZ5"/>
<evidence type="ECO:0000313" key="10">
    <source>
        <dbReference type="Proteomes" id="UP000177159"/>
    </source>
</evidence>
<evidence type="ECO:0000256" key="5">
    <source>
        <dbReference type="ARBA" id="ARBA00048772"/>
    </source>
</evidence>
<dbReference type="EMBL" id="MFZM01000041">
    <property type="protein sequence ID" value="OGK22527.1"/>
    <property type="molecule type" value="Genomic_DNA"/>
</dbReference>
<dbReference type="PANTHER" id="PTHR45753:SF3">
    <property type="entry name" value="ORNITHINE TRANSCARBAMYLASE, MITOCHONDRIAL"/>
    <property type="match status" value="1"/>
</dbReference>
<dbReference type="NCBIfam" id="TIGR00658">
    <property type="entry name" value="orni_carb_tr"/>
    <property type="match status" value="1"/>
</dbReference>
<dbReference type="GO" id="GO:0019240">
    <property type="term" value="P:citrulline biosynthetic process"/>
    <property type="evidence" value="ECO:0007669"/>
    <property type="project" value="TreeGrafter"/>
</dbReference>
<comment type="subcellular location">
    <subcellularLocation>
        <location evidence="6">Cytoplasm</location>
    </subcellularLocation>
</comment>
<comment type="similarity">
    <text evidence="2 6">Belongs to the aspartate/ornithine carbamoyltransferase superfamily. OTCase family.</text>
</comment>
<dbReference type="PANTHER" id="PTHR45753">
    <property type="entry name" value="ORNITHINE CARBAMOYLTRANSFERASE, MITOCHONDRIAL"/>
    <property type="match status" value="1"/>
</dbReference>
<comment type="catalytic activity">
    <reaction evidence="5 6">
        <text>carbamoyl phosphate + L-ornithine = L-citrulline + phosphate + H(+)</text>
        <dbReference type="Rhea" id="RHEA:19513"/>
        <dbReference type="ChEBI" id="CHEBI:15378"/>
        <dbReference type="ChEBI" id="CHEBI:43474"/>
        <dbReference type="ChEBI" id="CHEBI:46911"/>
        <dbReference type="ChEBI" id="CHEBI:57743"/>
        <dbReference type="ChEBI" id="CHEBI:58228"/>
        <dbReference type="EC" id="2.1.3.3"/>
    </reaction>
</comment>
<evidence type="ECO:0000259" key="7">
    <source>
        <dbReference type="Pfam" id="PF00185"/>
    </source>
</evidence>
<proteinExistence type="inferred from homology"/>
<keyword evidence="4 6" id="KW-0808">Transferase</keyword>
<dbReference type="FunFam" id="3.40.50.1370:FF:000008">
    <property type="entry name" value="Ornithine carbamoyltransferase"/>
    <property type="match status" value="1"/>
</dbReference>
<dbReference type="InterPro" id="IPR036901">
    <property type="entry name" value="Asp/Orn_carbamoylTrfase_sf"/>
</dbReference>
<feature type="binding site" evidence="6">
    <location>
        <position position="297"/>
    </location>
    <ligand>
        <name>carbamoyl phosphate</name>
        <dbReference type="ChEBI" id="CHEBI:58228"/>
    </ligand>
</feature>
<dbReference type="HAMAP" id="MF_01109">
    <property type="entry name" value="OTCase"/>
    <property type="match status" value="1"/>
</dbReference>
<protein>
    <recommendedName>
        <fullName evidence="3 6">Ornithine carbamoyltransferase</fullName>
        <shortName evidence="6">OTCase</shortName>
        <ecNumber evidence="3 6">2.1.3.3</ecNumber>
    </recommendedName>
</protein>
<evidence type="ECO:0000313" key="9">
    <source>
        <dbReference type="EMBL" id="OGK22527.1"/>
    </source>
</evidence>
<feature type="binding site" evidence="6">
    <location>
        <begin position="269"/>
        <end position="270"/>
    </location>
    <ligand>
        <name>carbamoyl phosphate</name>
        <dbReference type="ChEBI" id="CHEBI:58228"/>
    </ligand>
</feature>
<feature type="binding site" evidence="6">
    <location>
        <begin position="133"/>
        <end position="136"/>
    </location>
    <ligand>
        <name>carbamoyl phosphate</name>
        <dbReference type="ChEBI" id="CHEBI:58228"/>
    </ligand>
</feature>
<name>A0A1F7GTZ5_9BACT</name>
<feature type="binding site" evidence="6">
    <location>
        <begin position="233"/>
        <end position="234"/>
    </location>
    <ligand>
        <name>L-ornithine</name>
        <dbReference type="ChEBI" id="CHEBI:46911"/>
    </ligand>
</feature>
<feature type="domain" description="Aspartate/ornithine carbamoyltransferase Asp/Orn-binding" evidence="7">
    <location>
        <begin position="152"/>
        <end position="308"/>
    </location>
</feature>
<reference evidence="9 10" key="1">
    <citation type="journal article" date="2016" name="Nat. Commun.">
        <title>Thousands of microbial genomes shed light on interconnected biogeochemical processes in an aquifer system.</title>
        <authorList>
            <person name="Anantharaman K."/>
            <person name="Brown C.T."/>
            <person name="Hug L.A."/>
            <person name="Sharon I."/>
            <person name="Castelle C.J."/>
            <person name="Probst A.J."/>
            <person name="Thomas B.C."/>
            <person name="Singh A."/>
            <person name="Wilkins M.J."/>
            <person name="Karaoz U."/>
            <person name="Brodie E.L."/>
            <person name="Williams K.H."/>
            <person name="Hubbard S.S."/>
            <person name="Banfield J.F."/>
        </authorList>
    </citation>
    <scope>NUCLEOTIDE SEQUENCE [LARGE SCALE GENOMIC DNA]</scope>
</reference>
<dbReference type="InterPro" id="IPR002292">
    <property type="entry name" value="Orn/put_carbamltrans"/>
</dbReference>
<dbReference type="GO" id="GO:0042450">
    <property type="term" value="P:L-arginine biosynthetic process via ornithine"/>
    <property type="evidence" value="ECO:0007669"/>
    <property type="project" value="UniProtKB-UniRule"/>
</dbReference>
<evidence type="ECO:0000259" key="8">
    <source>
        <dbReference type="Pfam" id="PF02729"/>
    </source>
</evidence>
<dbReference type="SUPFAM" id="SSF53671">
    <property type="entry name" value="Aspartate/ornithine carbamoyltransferase"/>
    <property type="match status" value="1"/>
</dbReference>
<evidence type="ECO:0000256" key="4">
    <source>
        <dbReference type="ARBA" id="ARBA00022679"/>
    </source>
</evidence>
<evidence type="ECO:0000256" key="3">
    <source>
        <dbReference type="ARBA" id="ARBA00013007"/>
    </source>
</evidence>
<dbReference type="Gene3D" id="3.40.50.1370">
    <property type="entry name" value="Aspartate/ornithine carbamoyltransferase"/>
    <property type="match status" value="2"/>
</dbReference>
<dbReference type="Pfam" id="PF02729">
    <property type="entry name" value="OTCace_N"/>
    <property type="match status" value="1"/>
</dbReference>
<evidence type="ECO:0000256" key="6">
    <source>
        <dbReference type="HAMAP-Rule" id="MF_01109"/>
    </source>
</evidence>
<dbReference type="InterPro" id="IPR006132">
    <property type="entry name" value="Asp/Orn_carbamoyltranf_P-bd"/>
</dbReference>
<keyword evidence="6" id="KW-0963">Cytoplasm</keyword>
<organism evidence="9 10">
    <name type="scientific">Candidatus Roizmanbacteria bacterium RIFCSPHIGHO2_02_FULL_37_24</name>
    <dbReference type="NCBI Taxonomy" id="1802037"/>
    <lineage>
        <taxon>Bacteria</taxon>
        <taxon>Candidatus Roizmaniibacteriota</taxon>
    </lineage>
</organism>
<feature type="binding site" evidence="6">
    <location>
        <position position="165"/>
    </location>
    <ligand>
        <name>L-ornithine</name>
        <dbReference type="ChEBI" id="CHEBI:46911"/>
    </ligand>
</feature>
<dbReference type="EC" id="2.1.3.3" evidence="3 6"/>
<dbReference type="GO" id="GO:0016597">
    <property type="term" value="F:amino acid binding"/>
    <property type="evidence" value="ECO:0007669"/>
    <property type="project" value="InterPro"/>
</dbReference>
<evidence type="ECO:0000256" key="2">
    <source>
        <dbReference type="ARBA" id="ARBA00007805"/>
    </source>
</evidence>
<evidence type="ECO:0000256" key="1">
    <source>
        <dbReference type="ARBA" id="ARBA00004975"/>
    </source>
</evidence>
<dbReference type="GO" id="GO:0005737">
    <property type="term" value="C:cytoplasm"/>
    <property type="evidence" value="ECO:0007669"/>
    <property type="project" value="UniProtKB-SubCell"/>
</dbReference>
<dbReference type="PRINTS" id="PR00102">
    <property type="entry name" value="OTCASE"/>
</dbReference>
<accession>A0A1F7GTZ5</accession>
<dbReference type="InterPro" id="IPR006131">
    <property type="entry name" value="Asp_carbamoyltransf_Asp/Orn-bd"/>
</dbReference>
<dbReference type="InterPro" id="IPR024904">
    <property type="entry name" value="OTCase_ArgI"/>
</dbReference>
<dbReference type="GO" id="GO:0004585">
    <property type="term" value="F:ornithine carbamoyltransferase activity"/>
    <property type="evidence" value="ECO:0007669"/>
    <property type="project" value="UniProtKB-UniRule"/>
</dbReference>
<dbReference type="InterPro" id="IPR006130">
    <property type="entry name" value="Asp/Orn_carbamoylTrfase"/>
</dbReference>
<comment type="pathway">
    <text evidence="1">Amino-acid biosynthesis; L-arginine biosynthesis; L-arginine from L-ornithine and carbamoyl phosphate: step 1/3.</text>
</comment>
<dbReference type="Proteomes" id="UP000177159">
    <property type="component" value="Unassembled WGS sequence"/>
</dbReference>
<dbReference type="NCBIfam" id="NF001986">
    <property type="entry name" value="PRK00779.1"/>
    <property type="match status" value="1"/>
</dbReference>
<feature type="binding site" evidence="6">
    <location>
        <position position="106"/>
    </location>
    <ligand>
        <name>carbamoyl phosphate</name>
        <dbReference type="ChEBI" id="CHEBI:58228"/>
    </ligand>
</feature>
<dbReference type="Pfam" id="PF00185">
    <property type="entry name" value="OTCace"/>
    <property type="match status" value="1"/>
</dbReference>
<sequence length="312" mass="34920">MKKIRHFLSITDLSPKEFWQVMQLSKKLKTEHKRKGANKEIFPNKTLIMIFEKPSLRTRISFEAGMTHVGGHAIYLGPSDIGMGSREEPRDVAIVSSSMSDIIMARTFKHTTIENLAQHATVPVINALSNIEHPCQILADFMTIWEVKGKLEGLRLAYVGDAENNVTHSLALGCGLLGMHFYVGAPKGYWMDAAIFNKSQALAKKTNVSIKQTTKPQEAVKGADVVITDTWVSMGDEKEKKKRLKIFKPYQVNSSLMKLAHKKAIFLHCLPAYRGNEVSSDVIDSARSVVFQEAENRLHAQKGLMAFLLNQP</sequence>
<feature type="binding site" evidence="6">
    <location>
        <position position="229"/>
    </location>
    <ligand>
        <name>L-ornithine</name>
        <dbReference type="ChEBI" id="CHEBI:46911"/>
    </ligand>
</feature>
<feature type="domain" description="Aspartate/ornithine carbamoyltransferase carbamoyl-P binding" evidence="8">
    <location>
        <begin position="5"/>
        <end position="146"/>
    </location>
</feature>
<comment type="caution">
    <text evidence="9">The sequence shown here is derived from an EMBL/GenBank/DDBJ whole genome shotgun (WGS) entry which is preliminary data.</text>
</comment>
<gene>
    <name evidence="9" type="ORF">A3C24_05180</name>
</gene>
<dbReference type="PRINTS" id="PR00100">
    <property type="entry name" value="AOTCASE"/>
</dbReference>
<comment type="caution">
    <text evidence="6">Lacks conserved residue(s) required for the propagation of feature annotation.</text>
</comment>